<dbReference type="STRING" id="1291379.TPE_2178"/>
<dbReference type="NCBIfam" id="TIGR03696">
    <property type="entry name" value="Rhs_assc_core"/>
    <property type="match status" value="1"/>
</dbReference>
<dbReference type="AlphaFoldDB" id="S5ZPV0"/>
<dbReference type="Pfam" id="PF25023">
    <property type="entry name" value="TEN_YD-shell"/>
    <property type="match status" value="1"/>
</dbReference>
<dbReference type="PATRIC" id="fig|1291379.3.peg.2150"/>
<dbReference type="EMBL" id="CP004120">
    <property type="protein sequence ID" value="AGT44652.1"/>
    <property type="molecule type" value="Genomic_DNA"/>
</dbReference>
<reference evidence="3 4" key="1">
    <citation type="journal article" date="2013" name="PLoS ONE">
        <title>Genome-Wide Relatedness of Treponema pedis, from Gingiva and Necrotic Skin Lesions of Pigs, with the Human Oral Pathogen Treponema denticola.</title>
        <authorList>
            <person name="Svartstrom O."/>
            <person name="Mushtaq M."/>
            <person name="Pringle M."/>
            <person name="Segerman B."/>
        </authorList>
    </citation>
    <scope>NUCLEOTIDE SEQUENCE [LARGE SCALE GENOMIC DNA]</scope>
    <source>
        <strain evidence="3">T A4</strain>
    </source>
</reference>
<dbReference type="InterPro" id="IPR056823">
    <property type="entry name" value="TEN-like_YD-shell"/>
</dbReference>
<accession>S5ZPV0</accession>
<dbReference type="PANTHER" id="PTHR32305">
    <property type="match status" value="1"/>
</dbReference>
<dbReference type="PANTHER" id="PTHR32305:SF15">
    <property type="entry name" value="PROTEIN RHSA-RELATED"/>
    <property type="match status" value="1"/>
</dbReference>
<sequence>MYIWDKNVLLHEIKKEGKQEDEITTWVFEGFTPTAKLVNGKAYSIISDHIGKPIQAIDDNGELVWSADYDIYGRLKNVKGERTFIPFRQAGQIEDAELEGLYYNRYRWYNSETGIYISQDPIGLAGNNPTLYEYVFDSNIEVDILGLATVYLRNNEIYVGKAKQNAKTRYKSDKVNSATDIFTDIPDTDTAQGVEDVVHDRLLLNKDLTDKVKNINKPVRIGDKKGRRKDGIKWLKQKYGENYLEEIDKKIKDHYSENGNGCKAK</sequence>
<dbReference type="Gene3D" id="2.180.10.10">
    <property type="entry name" value="RHS repeat-associated core"/>
    <property type="match status" value="1"/>
</dbReference>
<feature type="domain" description="Teneurin-like YD-shell" evidence="2">
    <location>
        <begin position="39"/>
        <end position="120"/>
    </location>
</feature>
<evidence type="ECO:0000259" key="2">
    <source>
        <dbReference type="Pfam" id="PF25023"/>
    </source>
</evidence>
<dbReference type="InterPro" id="IPR050708">
    <property type="entry name" value="T6SS_VgrG/RHS"/>
</dbReference>
<keyword evidence="4" id="KW-1185">Reference proteome</keyword>
<name>S5ZPV0_9SPIR</name>
<keyword evidence="1" id="KW-0677">Repeat</keyword>
<protein>
    <recommendedName>
        <fullName evidence="2">Teneurin-like YD-shell domain-containing protein</fullName>
    </recommendedName>
</protein>
<evidence type="ECO:0000313" key="3">
    <source>
        <dbReference type="EMBL" id="AGT44652.1"/>
    </source>
</evidence>
<dbReference type="KEGG" id="tped:TPE_2178"/>
<organism evidence="3 4">
    <name type="scientific">Treponema pedis str. T A4</name>
    <dbReference type="NCBI Taxonomy" id="1291379"/>
    <lineage>
        <taxon>Bacteria</taxon>
        <taxon>Pseudomonadati</taxon>
        <taxon>Spirochaetota</taxon>
        <taxon>Spirochaetia</taxon>
        <taxon>Spirochaetales</taxon>
        <taxon>Treponemataceae</taxon>
        <taxon>Treponema</taxon>
    </lineage>
</organism>
<evidence type="ECO:0000256" key="1">
    <source>
        <dbReference type="ARBA" id="ARBA00022737"/>
    </source>
</evidence>
<gene>
    <name evidence="3" type="ORF">TPE_2178</name>
</gene>
<dbReference type="Proteomes" id="UP000015620">
    <property type="component" value="Chromosome"/>
</dbReference>
<evidence type="ECO:0000313" key="4">
    <source>
        <dbReference type="Proteomes" id="UP000015620"/>
    </source>
</evidence>
<dbReference type="HOGENOM" id="CLU_044841_3_1_12"/>
<proteinExistence type="predicted"/>
<dbReference type="InterPro" id="IPR022385">
    <property type="entry name" value="Rhs_assc_core"/>
</dbReference>